<dbReference type="FunFam" id="1.10.3210.10:FF:000001">
    <property type="entry name" value="GTP pyrophosphokinase RelA"/>
    <property type="match status" value="1"/>
</dbReference>
<dbReference type="PROSITE" id="PS51880">
    <property type="entry name" value="TGS"/>
    <property type="match status" value="1"/>
</dbReference>
<dbReference type="GO" id="GO:0016301">
    <property type="term" value="F:kinase activity"/>
    <property type="evidence" value="ECO:0007669"/>
    <property type="project" value="UniProtKB-KW"/>
</dbReference>
<dbReference type="Gene3D" id="3.10.20.30">
    <property type="match status" value="1"/>
</dbReference>
<evidence type="ECO:0000259" key="5">
    <source>
        <dbReference type="PROSITE" id="PS51831"/>
    </source>
</evidence>
<comment type="pathway">
    <text evidence="1">Purine metabolism.</text>
</comment>
<evidence type="ECO:0000313" key="7">
    <source>
        <dbReference type="EMBL" id="MYC95569.1"/>
    </source>
</evidence>
<dbReference type="CDD" id="cd04876">
    <property type="entry name" value="ACT_RelA-SpoT"/>
    <property type="match status" value="1"/>
</dbReference>
<feature type="domain" description="ACT" evidence="4">
    <location>
        <begin position="709"/>
        <end position="784"/>
    </location>
</feature>
<dbReference type="GO" id="GO:0015969">
    <property type="term" value="P:guanosine tetraphosphate metabolic process"/>
    <property type="evidence" value="ECO:0007669"/>
    <property type="project" value="InterPro"/>
</dbReference>
<accession>A0A6B1D7J4</accession>
<feature type="region of interest" description="Disordered" evidence="3">
    <location>
        <begin position="1"/>
        <end position="34"/>
    </location>
</feature>
<dbReference type="GO" id="GO:0008728">
    <property type="term" value="F:GTP diphosphokinase activity"/>
    <property type="evidence" value="ECO:0007669"/>
    <property type="project" value="UniProtKB-EC"/>
</dbReference>
<keyword evidence="7" id="KW-0808">Transferase</keyword>
<comment type="caution">
    <text evidence="7">The sequence shown here is derived from an EMBL/GenBank/DDBJ whole genome shotgun (WGS) entry which is preliminary data.</text>
</comment>
<dbReference type="FunFam" id="3.10.20.30:FF:000002">
    <property type="entry name" value="GTP pyrophosphokinase (RelA/SpoT)"/>
    <property type="match status" value="1"/>
</dbReference>
<dbReference type="InterPro" id="IPR033655">
    <property type="entry name" value="TGS_RelA/SpoT"/>
</dbReference>
<dbReference type="InterPro" id="IPR007685">
    <property type="entry name" value="RelA_SpoT"/>
</dbReference>
<proteinExistence type="inferred from homology"/>
<dbReference type="Pfam" id="PF19296">
    <property type="entry name" value="RelA_AH_RIS"/>
    <property type="match status" value="1"/>
</dbReference>
<dbReference type="Pfam" id="PF02824">
    <property type="entry name" value="TGS"/>
    <property type="match status" value="1"/>
</dbReference>
<keyword evidence="7" id="KW-0418">Kinase</keyword>
<dbReference type="SMART" id="SM00954">
    <property type="entry name" value="RelA_SpoT"/>
    <property type="match status" value="1"/>
</dbReference>
<dbReference type="CDD" id="cd05399">
    <property type="entry name" value="NT_Rel-Spo_like"/>
    <property type="match status" value="1"/>
</dbReference>
<dbReference type="SUPFAM" id="SSF81301">
    <property type="entry name" value="Nucleotidyltransferase"/>
    <property type="match status" value="1"/>
</dbReference>
<evidence type="ECO:0000259" key="6">
    <source>
        <dbReference type="PROSITE" id="PS51880"/>
    </source>
</evidence>
<organism evidence="7">
    <name type="scientific">Caldilineaceae bacterium SB0661_bin_32</name>
    <dbReference type="NCBI Taxonomy" id="2605255"/>
    <lineage>
        <taxon>Bacteria</taxon>
        <taxon>Bacillati</taxon>
        <taxon>Chloroflexota</taxon>
        <taxon>Caldilineae</taxon>
        <taxon>Caldilineales</taxon>
        <taxon>Caldilineaceae</taxon>
    </lineage>
</organism>
<dbReference type="Gene3D" id="3.30.460.10">
    <property type="entry name" value="Beta Polymerase, domain 2"/>
    <property type="match status" value="1"/>
</dbReference>
<dbReference type="InterPro" id="IPR043519">
    <property type="entry name" value="NT_sf"/>
</dbReference>
<dbReference type="PROSITE" id="PS51831">
    <property type="entry name" value="HD"/>
    <property type="match status" value="1"/>
</dbReference>
<dbReference type="Gene3D" id="1.10.3210.10">
    <property type="entry name" value="Hypothetical protein af1432"/>
    <property type="match status" value="1"/>
</dbReference>
<sequence>MAGTKLAPDLTAADPGDQPDLTASENNGLPTDSPLLRSIPLEAIPPVSGGKLFLQPLLDLHEIKALEELYGKLPGYFSPDEKLSILRAYLVASDAHREQTRMTGEPYILHPIDVTNILAELQLDADTLAAGLLHDVVEDSVYTIDYLNKNFNREIAELVDGVTKLNRIKELSKMRHSVADEKAESLRKMFLAMVEDIRVVLIKLADRVHNMRTLEGHPEHKRRRIARETLEIFAPLANRLGIWQIKWELEDLSFRYLEPVTYRNLSRAMDQKRAERVSWMDETRETLAKALNEAGIKAEIDGRPKHIYGIYRKMRRKEVPFDQIYDIHGFRIIVDSVADCYATLGVVHSHWRPIPGEFDDYIASPKDNMYRSLHTAVVGSNGKPMEVQIRTHEMHQVAEFGIAAHWRYKEGRQANQYLDNKIAWIRQLMEWRQDVTDAQEFVSGMKTDVFQDRVYVFTPRGDVIDLPHSSTPIDFAYRVHTELGHRCRGAKVNGRLVPLDFQLHNGDQVEVISAKRGGPSRDWINPNMGYVATTRARGKIRTWFRKQAREENIAQGRQILEKDLKRLSVDQPYELVARICGFEELDDFLAAIGYGDVTSQTIAQRVIEYERSQQSEEEEPEQLLEQTPHRPVSVDGVQVAGLDGVLAHPARCCNPVPGDPIAGYVTRGRGVSIHKTNCPNFATLIQRTDHARLVEVQWGAKSEEMYPVSIQVKAYDRAGLLRDVTGLVADEKINMRSAEAVTGMKNNMALINATLELSNISQLTRIMTRIERLPNVLEVRRLVG</sequence>
<dbReference type="InterPro" id="IPR045600">
    <property type="entry name" value="RelA/SpoT_AH_RIS"/>
</dbReference>
<dbReference type="PANTHER" id="PTHR21262:SF31">
    <property type="entry name" value="GTP PYROPHOSPHOKINASE"/>
    <property type="match status" value="1"/>
</dbReference>
<comment type="function">
    <text evidence="2">In eubacteria ppGpp (guanosine 3'-diphosphate 5'-diphosphate) is a mediator of the stringent response that coordinates a variety of cellular activities in response to changes in nutritional abundance.</text>
</comment>
<dbReference type="NCBIfam" id="TIGR00691">
    <property type="entry name" value="spoT_relA"/>
    <property type="match status" value="1"/>
</dbReference>
<dbReference type="EC" id="2.7.6.5" evidence="7"/>
<dbReference type="SUPFAM" id="SSF81271">
    <property type="entry name" value="TGS-like"/>
    <property type="match status" value="1"/>
</dbReference>
<dbReference type="GO" id="GO:0005886">
    <property type="term" value="C:plasma membrane"/>
    <property type="evidence" value="ECO:0007669"/>
    <property type="project" value="TreeGrafter"/>
</dbReference>
<dbReference type="GO" id="GO:0042594">
    <property type="term" value="P:response to starvation"/>
    <property type="evidence" value="ECO:0007669"/>
    <property type="project" value="TreeGrafter"/>
</dbReference>
<dbReference type="SMART" id="SM00471">
    <property type="entry name" value="HDc"/>
    <property type="match status" value="1"/>
</dbReference>
<dbReference type="InterPro" id="IPR004095">
    <property type="entry name" value="TGS"/>
</dbReference>
<evidence type="ECO:0000259" key="4">
    <source>
        <dbReference type="PROSITE" id="PS51671"/>
    </source>
</evidence>
<dbReference type="NCBIfam" id="NF008124">
    <property type="entry name" value="PRK10872.1"/>
    <property type="match status" value="1"/>
</dbReference>
<dbReference type="PANTHER" id="PTHR21262">
    <property type="entry name" value="GUANOSINE-3',5'-BIS DIPHOSPHATE 3'-PYROPHOSPHOHYDROLASE"/>
    <property type="match status" value="1"/>
</dbReference>
<protein>
    <submittedName>
        <fullName evidence="7">GTP diphosphokinase</fullName>
        <ecNumber evidence="7">2.7.6.5</ecNumber>
    </submittedName>
</protein>
<name>A0A6B1D7J4_9CHLR</name>
<dbReference type="Pfam" id="PF13291">
    <property type="entry name" value="ACT_4"/>
    <property type="match status" value="1"/>
</dbReference>
<dbReference type="FunFam" id="3.30.460.10:FF:000001">
    <property type="entry name" value="GTP pyrophosphokinase RelA"/>
    <property type="match status" value="1"/>
</dbReference>
<dbReference type="AlphaFoldDB" id="A0A6B1D7J4"/>
<dbReference type="EMBL" id="VXMH01000059">
    <property type="protein sequence ID" value="MYC95569.1"/>
    <property type="molecule type" value="Genomic_DNA"/>
</dbReference>
<feature type="domain" description="TGS" evidence="6">
    <location>
        <begin position="452"/>
        <end position="513"/>
    </location>
</feature>
<dbReference type="Gene3D" id="3.30.70.260">
    <property type="match status" value="1"/>
</dbReference>
<feature type="domain" description="HD" evidence="5">
    <location>
        <begin position="107"/>
        <end position="211"/>
    </location>
</feature>
<dbReference type="InterPro" id="IPR045865">
    <property type="entry name" value="ACT-like_dom_sf"/>
</dbReference>
<dbReference type="CDD" id="cd00077">
    <property type="entry name" value="HDc"/>
    <property type="match status" value="1"/>
</dbReference>
<dbReference type="Pfam" id="PF13328">
    <property type="entry name" value="HD_4"/>
    <property type="match status" value="1"/>
</dbReference>
<dbReference type="GO" id="GO:0008893">
    <property type="term" value="F:guanosine-3',5'-bis(diphosphate) 3'-diphosphatase activity"/>
    <property type="evidence" value="ECO:0007669"/>
    <property type="project" value="TreeGrafter"/>
</dbReference>
<dbReference type="SUPFAM" id="SSF109604">
    <property type="entry name" value="HD-domain/PDEase-like"/>
    <property type="match status" value="1"/>
</dbReference>
<dbReference type="InterPro" id="IPR002912">
    <property type="entry name" value="ACT_dom"/>
</dbReference>
<dbReference type="SUPFAM" id="SSF55021">
    <property type="entry name" value="ACT-like"/>
    <property type="match status" value="1"/>
</dbReference>
<comment type="similarity">
    <text evidence="2">Belongs to the relA/spoT family.</text>
</comment>
<dbReference type="InterPro" id="IPR006674">
    <property type="entry name" value="HD_domain"/>
</dbReference>
<evidence type="ECO:0000256" key="2">
    <source>
        <dbReference type="RuleBase" id="RU003847"/>
    </source>
</evidence>
<reference evidence="7" key="1">
    <citation type="submission" date="2019-09" db="EMBL/GenBank/DDBJ databases">
        <title>Characterisation of the sponge microbiome using genome-centric metagenomics.</title>
        <authorList>
            <person name="Engelberts J.P."/>
            <person name="Robbins S.J."/>
            <person name="De Goeij J.M."/>
            <person name="Aranda M."/>
            <person name="Bell S.C."/>
            <person name="Webster N.S."/>
        </authorList>
    </citation>
    <scope>NUCLEOTIDE SEQUENCE</scope>
    <source>
        <strain evidence="7">SB0661_bin_32</strain>
    </source>
</reference>
<evidence type="ECO:0000256" key="1">
    <source>
        <dbReference type="ARBA" id="ARBA00025704"/>
    </source>
</evidence>
<evidence type="ECO:0000256" key="3">
    <source>
        <dbReference type="SAM" id="MobiDB-lite"/>
    </source>
</evidence>
<dbReference type="InterPro" id="IPR004811">
    <property type="entry name" value="RelA/Spo_fam"/>
</dbReference>
<dbReference type="InterPro" id="IPR012676">
    <property type="entry name" value="TGS-like"/>
</dbReference>
<dbReference type="InterPro" id="IPR003607">
    <property type="entry name" value="HD/PDEase_dom"/>
</dbReference>
<feature type="compositionally biased region" description="Polar residues" evidence="3">
    <location>
        <begin position="21"/>
        <end position="30"/>
    </location>
</feature>
<gene>
    <name evidence="7" type="primary">relA</name>
    <name evidence="7" type="ORF">F4X14_11415</name>
</gene>
<dbReference type="InterPro" id="IPR012675">
    <property type="entry name" value="Beta-grasp_dom_sf"/>
</dbReference>
<dbReference type="Pfam" id="PF04607">
    <property type="entry name" value="RelA_SpoT"/>
    <property type="match status" value="1"/>
</dbReference>
<dbReference type="PROSITE" id="PS51671">
    <property type="entry name" value="ACT"/>
    <property type="match status" value="1"/>
</dbReference>
<dbReference type="CDD" id="cd01668">
    <property type="entry name" value="TGS_RSH"/>
    <property type="match status" value="1"/>
</dbReference>